<feature type="region of interest" description="Disordered" evidence="1">
    <location>
        <begin position="647"/>
        <end position="673"/>
    </location>
</feature>
<comment type="caution">
    <text evidence="2">The sequence shown here is derived from an EMBL/GenBank/DDBJ whole genome shotgun (WGS) entry which is preliminary data.</text>
</comment>
<feature type="region of interest" description="Disordered" evidence="1">
    <location>
        <begin position="313"/>
        <end position="416"/>
    </location>
</feature>
<feature type="compositionally biased region" description="Gly residues" evidence="1">
    <location>
        <begin position="334"/>
        <end position="416"/>
    </location>
</feature>
<feature type="compositionally biased region" description="Low complexity" evidence="1">
    <location>
        <begin position="540"/>
        <end position="550"/>
    </location>
</feature>
<accession>A0ABT0YFE2</accession>
<evidence type="ECO:0000256" key="1">
    <source>
        <dbReference type="SAM" id="MobiDB-lite"/>
    </source>
</evidence>
<feature type="region of interest" description="Disordered" evidence="1">
    <location>
        <begin position="437"/>
        <end position="465"/>
    </location>
</feature>
<feature type="region of interest" description="Disordered" evidence="1">
    <location>
        <begin position="504"/>
        <end position="570"/>
    </location>
</feature>
<feature type="compositionally biased region" description="Basic and acidic residues" evidence="1">
    <location>
        <begin position="726"/>
        <end position="736"/>
    </location>
</feature>
<dbReference type="RefSeq" id="WP_251803995.1">
    <property type="nucleotide sequence ID" value="NZ_JAMQOL010000074.1"/>
</dbReference>
<feature type="compositionally biased region" description="Gly residues" evidence="1">
    <location>
        <begin position="520"/>
        <end position="529"/>
    </location>
</feature>
<dbReference type="Proteomes" id="UP001523216">
    <property type="component" value="Unassembled WGS sequence"/>
</dbReference>
<sequence length="794" mass="77465">MTSPVPAVSWEEGLVQVLDAKAFDRRTFVDRPWISLVQARNIGYAGIEKFRFDDIPPNQFRFVQRLGPQDDFGDYPIRIVEGRIDWFVGAKDDSPHEHFWNGFHNSARDALNQIPDSSPLSPRSFHTAAESMYNLAMWLDQATGELQAEINNLDGGSSGFEGAAAHAFRESLLSMRRDMLALRQDLESSRNWPQMLHENGDRAEWFWRDMRASWSNWIGNTGNQPNGMISQALTQIRNHVVGGDPFTDNGGNWNISIDVGGGPKSYDFSQDNAFEQLNMEMHAVFQTRIAELDRWATIHVGNIRGSFEDTASNLLDPKVAPPPTPNGNVPPPNVGGGGGGGDLGLGDGGGGGGGDLGLGDGGGGGGGDLGLGDGGGGGGGDLGLGDGGGGGGGDLGLRDGSGGSGGGDLGLGDGSGGGGGDLGLGAGAGGGSGDLELEAGGGGLGPGIGGGAAPPPAGGFGGGDLGSGSGAEIGLVGAGGSAGGSGGVIGGGFGIMPGLGGLALPGGGGPGKDPEKPGNGLPGAIGGDFGETPSTIDPDGLPGSAGSVPGAAGGSPGSQDTPPGFAGGVGIGELPVLPGAGAGAGGVVGGGAGIGDLPGLPGGAPGPGGDFSGGAPAGDDFGEGWPGGSWQSGGSSAVPGGGMQVGALGPAPMPADGGGGASTGGGGWDAEPGAGPAMSGLVAGAAGGVLAAGAAGAAGPMAGGSPGFMPPMMGGMGGGAGGGGQQEKDRERRTWLAEDEEVWGTDPGVTPSVIGRDDTADELEDDRAYPAVPHRPDSPREPARGTGRKSGRAY</sequence>
<feature type="compositionally biased region" description="Gly residues" evidence="1">
    <location>
        <begin position="714"/>
        <end position="725"/>
    </location>
</feature>
<feature type="compositionally biased region" description="Basic and acidic residues" evidence="1">
    <location>
        <begin position="774"/>
        <end position="783"/>
    </location>
</feature>
<feature type="compositionally biased region" description="Gly residues" evidence="1">
    <location>
        <begin position="656"/>
        <end position="668"/>
    </location>
</feature>
<evidence type="ECO:0000313" key="3">
    <source>
        <dbReference type="Proteomes" id="UP001523216"/>
    </source>
</evidence>
<organism evidence="2 3">
    <name type="scientific">Paractinoplanes hotanensis</name>
    <dbReference type="NCBI Taxonomy" id="2906497"/>
    <lineage>
        <taxon>Bacteria</taxon>
        <taxon>Bacillati</taxon>
        <taxon>Actinomycetota</taxon>
        <taxon>Actinomycetes</taxon>
        <taxon>Micromonosporales</taxon>
        <taxon>Micromonosporaceae</taxon>
        <taxon>Paractinoplanes</taxon>
    </lineage>
</organism>
<feature type="region of interest" description="Disordered" evidence="1">
    <location>
        <begin position="714"/>
        <end position="794"/>
    </location>
</feature>
<protein>
    <submittedName>
        <fullName evidence="2">Uncharacterized protein</fullName>
    </submittedName>
</protein>
<name>A0ABT0YFE2_9ACTN</name>
<evidence type="ECO:0000313" key="2">
    <source>
        <dbReference type="EMBL" id="MCM4084242.1"/>
    </source>
</evidence>
<gene>
    <name evidence="2" type="ORF">LXN57_42590</name>
</gene>
<feature type="compositionally biased region" description="Pro residues" evidence="1">
    <location>
        <begin position="319"/>
        <end position="333"/>
    </location>
</feature>
<feature type="compositionally biased region" description="Gly residues" evidence="1">
    <location>
        <begin position="598"/>
        <end position="616"/>
    </location>
</feature>
<proteinExistence type="predicted"/>
<keyword evidence="3" id="KW-1185">Reference proteome</keyword>
<dbReference type="EMBL" id="JAMQOL010000074">
    <property type="protein sequence ID" value="MCM4084242.1"/>
    <property type="molecule type" value="Genomic_DNA"/>
</dbReference>
<feature type="region of interest" description="Disordered" evidence="1">
    <location>
        <begin position="598"/>
        <end position="620"/>
    </location>
</feature>
<reference evidence="2 3" key="1">
    <citation type="submission" date="2022-06" db="EMBL/GenBank/DDBJ databases">
        <title>Actinoplanes abujensis sp. nov., isolated from Nigerian arid soil.</title>
        <authorList>
            <person name="Ding P."/>
        </authorList>
    </citation>
    <scope>NUCLEOTIDE SEQUENCE [LARGE SCALE GENOMIC DNA]</scope>
    <source>
        <strain evidence="3">TRM88002</strain>
    </source>
</reference>